<dbReference type="Proteomes" id="UP000178912">
    <property type="component" value="Unassembled WGS sequence"/>
</dbReference>
<evidence type="ECO:0000313" key="2">
    <source>
        <dbReference type="Proteomes" id="UP000178912"/>
    </source>
</evidence>
<dbReference type="EMBL" id="FJUX01000006">
    <property type="protein sequence ID" value="CZS90921.1"/>
    <property type="molecule type" value="Genomic_DNA"/>
</dbReference>
<organism evidence="1 2">
    <name type="scientific">Rhynchosporium agropyri</name>
    <dbReference type="NCBI Taxonomy" id="914238"/>
    <lineage>
        <taxon>Eukaryota</taxon>
        <taxon>Fungi</taxon>
        <taxon>Dikarya</taxon>
        <taxon>Ascomycota</taxon>
        <taxon>Pezizomycotina</taxon>
        <taxon>Leotiomycetes</taxon>
        <taxon>Helotiales</taxon>
        <taxon>Ploettnerulaceae</taxon>
        <taxon>Rhynchosporium</taxon>
    </lineage>
</organism>
<reference evidence="2" key="1">
    <citation type="submission" date="2016-03" db="EMBL/GenBank/DDBJ databases">
        <authorList>
            <person name="Guldener U."/>
        </authorList>
    </citation>
    <scope>NUCLEOTIDE SEQUENCE [LARGE SCALE GENOMIC DNA]</scope>
    <source>
        <strain evidence="2">04CH-RAC-A.6.1</strain>
    </source>
</reference>
<sequence length="106" mass="12021">MKDLTLAVEKECPFRKTYGVSGVGEGIVWKAAPPLGEDARFWVKTKGPLHNVSKKEKMDKVPSNMDAREKTKAFDEAAVTELRLRQGWDCLVEMGMRGIRKLNRRS</sequence>
<accession>A0A1E1JYT8</accession>
<evidence type="ECO:0000313" key="1">
    <source>
        <dbReference type="EMBL" id="CZS90921.1"/>
    </source>
</evidence>
<protein>
    <submittedName>
        <fullName evidence="1">Uncharacterized protein</fullName>
    </submittedName>
</protein>
<keyword evidence="2" id="KW-1185">Reference proteome</keyword>
<dbReference type="AlphaFoldDB" id="A0A1E1JYT8"/>
<proteinExistence type="predicted"/>
<name>A0A1E1JYT8_9HELO</name>
<dbReference type="OrthoDB" id="10005335at2759"/>
<gene>
    <name evidence="1" type="ORF">RAG0_01792</name>
</gene>